<dbReference type="Pfam" id="PF13349">
    <property type="entry name" value="DUF4097"/>
    <property type="match status" value="1"/>
</dbReference>
<feature type="domain" description="DUF4097" evidence="1">
    <location>
        <begin position="199"/>
        <end position="304"/>
    </location>
</feature>
<protein>
    <recommendedName>
        <fullName evidence="1">DUF4097 domain-containing protein</fullName>
    </recommendedName>
</protein>
<reference evidence="3" key="1">
    <citation type="submission" date="2018-05" db="EMBL/GenBank/DDBJ databases">
        <authorList>
            <person name="Hao L."/>
        </authorList>
    </citation>
    <scope>NUCLEOTIDE SEQUENCE [LARGE SCALE GENOMIC DNA]</scope>
</reference>
<evidence type="ECO:0000313" key="3">
    <source>
        <dbReference type="Proteomes" id="UP000249818"/>
    </source>
</evidence>
<gene>
    <name evidence="2" type="ORF">BARAN1_0236</name>
</gene>
<keyword evidence="3" id="KW-1185">Reference proteome</keyword>
<dbReference type="OrthoDB" id="113158at2"/>
<dbReference type="InterPro" id="IPR025164">
    <property type="entry name" value="Toastrack_DUF4097"/>
</dbReference>
<name>A0A2X3KI54_9BACT</name>
<accession>A0A2X3KI54</accession>
<dbReference type="Proteomes" id="UP000249818">
    <property type="component" value="Chromosome BARAN1"/>
</dbReference>
<dbReference type="AlphaFoldDB" id="A0A2X3KI54"/>
<organism evidence="2 3">
    <name type="scientific">Candidatus Bipolaricaulis anaerobius</name>
    <dbReference type="NCBI Taxonomy" id="2026885"/>
    <lineage>
        <taxon>Bacteria</taxon>
        <taxon>Candidatus Bipolaricaulota</taxon>
        <taxon>Candidatus Bipolaricaulia</taxon>
        <taxon>Candidatus Bipolaricaulales</taxon>
        <taxon>Candidatus Bipolaricaulaceae</taxon>
        <taxon>Candidatus Bipolaricaulis</taxon>
    </lineage>
</organism>
<sequence>MGLLTGAGGVEEGEEMWEILHRVKRTFERSLPVTGHVRLEVRTESGDVAVREGADDVVRVRGRIWVSGPRDEVREVLEEIERHPPVEQIGSTLRIGDLPSRLERDNCSVAADYWIEAPVDTEVQVEVDSGDVKIVGLRGPVVAKLGSGDVEVARIEGDLEVQVDSGDAEGGQLRGRAWFDIDSGDLDLCDVRGPVRAVVDSGDVALADLGPELELSVDSGDVSLASAVPDGARWRVYTDSGDVAVCLPRGSRCVMEAEASSGDLDCDLPLVVETDDEGASARGTLGEGATARIEISTDNGDIALRWRDR</sequence>
<dbReference type="KEGG" id="bana:BARAN1_0236"/>
<evidence type="ECO:0000313" key="2">
    <source>
        <dbReference type="EMBL" id="SQD92261.1"/>
    </source>
</evidence>
<dbReference type="EMBL" id="LS483254">
    <property type="protein sequence ID" value="SQD92261.1"/>
    <property type="molecule type" value="Genomic_DNA"/>
</dbReference>
<proteinExistence type="predicted"/>
<evidence type="ECO:0000259" key="1">
    <source>
        <dbReference type="Pfam" id="PF13349"/>
    </source>
</evidence>